<dbReference type="EMBL" id="KI392062">
    <property type="protein sequence ID" value="ERN19915.1"/>
    <property type="molecule type" value="Genomic_DNA"/>
</dbReference>
<reference evidence="3" key="1">
    <citation type="journal article" date="2013" name="Science">
        <title>The Amborella genome and the evolution of flowering plants.</title>
        <authorList>
            <consortium name="Amborella Genome Project"/>
        </authorList>
    </citation>
    <scope>NUCLEOTIDE SEQUENCE [LARGE SCALE GENOMIC DNA]</scope>
</reference>
<accession>U5DCF3</accession>
<gene>
    <name evidence="2" type="ORF">AMTR_s00071p00085550</name>
</gene>
<name>U5DCF3_AMBTC</name>
<dbReference type="Gramene" id="ERN19915">
    <property type="protein sequence ID" value="ERN19915"/>
    <property type="gene ID" value="AMTR_s00071p00085550"/>
</dbReference>
<dbReference type="Proteomes" id="UP000017836">
    <property type="component" value="Unassembled WGS sequence"/>
</dbReference>
<sequence>MGFLSCFAVFKVLLLQPFQDSNSSSSFSLYNLSTEQSSCIKRHEEVTAKNEMKKEICDNEKSDDESVMSRKKSEDSCKSVIVVPFFKSSSHRSPV</sequence>
<protein>
    <submittedName>
        <fullName evidence="2">Uncharacterized protein</fullName>
    </submittedName>
</protein>
<evidence type="ECO:0000256" key="1">
    <source>
        <dbReference type="SAM" id="SignalP"/>
    </source>
</evidence>
<dbReference type="AlphaFoldDB" id="U5DCF3"/>
<evidence type="ECO:0000313" key="3">
    <source>
        <dbReference type="Proteomes" id="UP000017836"/>
    </source>
</evidence>
<keyword evidence="1" id="KW-0732">Signal</keyword>
<proteinExistence type="predicted"/>
<organism evidence="2 3">
    <name type="scientific">Amborella trichopoda</name>
    <dbReference type="NCBI Taxonomy" id="13333"/>
    <lineage>
        <taxon>Eukaryota</taxon>
        <taxon>Viridiplantae</taxon>
        <taxon>Streptophyta</taxon>
        <taxon>Embryophyta</taxon>
        <taxon>Tracheophyta</taxon>
        <taxon>Spermatophyta</taxon>
        <taxon>Magnoliopsida</taxon>
        <taxon>Amborellales</taxon>
        <taxon>Amborellaceae</taxon>
        <taxon>Amborella</taxon>
    </lineage>
</organism>
<feature type="chain" id="PRO_5004659061" evidence="1">
    <location>
        <begin position="24"/>
        <end position="95"/>
    </location>
</feature>
<feature type="signal peptide" evidence="1">
    <location>
        <begin position="1"/>
        <end position="23"/>
    </location>
</feature>
<dbReference type="HOGENOM" id="CLU_2375641_0_0_1"/>
<evidence type="ECO:0000313" key="2">
    <source>
        <dbReference type="EMBL" id="ERN19915.1"/>
    </source>
</evidence>
<keyword evidence="3" id="KW-1185">Reference proteome</keyword>